<name>A0A183F8B1_HELPZ</name>
<dbReference type="OrthoDB" id="5847909at2759"/>
<reference evidence="3" key="2">
    <citation type="submission" date="2019-09" db="UniProtKB">
        <authorList>
            <consortium name="WormBaseParasite"/>
        </authorList>
    </citation>
    <scope>IDENTIFICATION</scope>
</reference>
<accession>A0A3P7UNS4</accession>
<reference evidence="1 2" key="1">
    <citation type="submission" date="2018-11" db="EMBL/GenBank/DDBJ databases">
        <authorList>
            <consortium name="Pathogen Informatics"/>
        </authorList>
    </citation>
    <scope>NUCLEOTIDE SEQUENCE [LARGE SCALE GENOMIC DNA]</scope>
</reference>
<evidence type="ECO:0000313" key="3">
    <source>
        <dbReference type="WBParaSite" id="HPBE_0000240301-mRNA-1"/>
    </source>
</evidence>
<organism evidence="2 3">
    <name type="scientific">Heligmosomoides polygyrus</name>
    <name type="common">Parasitic roundworm</name>
    <dbReference type="NCBI Taxonomy" id="6339"/>
    <lineage>
        <taxon>Eukaryota</taxon>
        <taxon>Metazoa</taxon>
        <taxon>Ecdysozoa</taxon>
        <taxon>Nematoda</taxon>
        <taxon>Chromadorea</taxon>
        <taxon>Rhabditida</taxon>
        <taxon>Rhabditina</taxon>
        <taxon>Rhabditomorpha</taxon>
        <taxon>Strongyloidea</taxon>
        <taxon>Heligmosomidae</taxon>
        <taxon>Heligmosomoides</taxon>
    </lineage>
</organism>
<keyword evidence="2" id="KW-1185">Reference proteome</keyword>
<proteinExistence type="predicted"/>
<dbReference type="WBParaSite" id="HPBE_0000240301-mRNA-1">
    <property type="protein sequence ID" value="HPBE_0000240301-mRNA-1"/>
    <property type="gene ID" value="HPBE_0000240301"/>
</dbReference>
<sequence length="146" mass="16749">MKQSSEVAVTILARERDVTARRTLEAFWIAARNPKINRKEECIAVTQELAPYVDLCGFDLRGRAQGGPRGRWFPRFLVLKPVIGCLFAKKQQSDFFSRTFALTPSVHNLPVNYASYSLRNAEFRLSSLTYRVGRLFPSFIDSRDCR</sequence>
<evidence type="ECO:0000313" key="2">
    <source>
        <dbReference type="Proteomes" id="UP000050761"/>
    </source>
</evidence>
<protein>
    <submittedName>
        <fullName evidence="3">DUF4817 domain-containing protein</fullName>
    </submittedName>
</protein>
<dbReference type="EMBL" id="UZAH01003562">
    <property type="protein sequence ID" value="VDO25024.1"/>
    <property type="molecule type" value="Genomic_DNA"/>
</dbReference>
<dbReference type="Proteomes" id="UP000050761">
    <property type="component" value="Unassembled WGS sequence"/>
</dbReference>
<gene>
    <name evidence="1" type="ORF">HPBE_LOCUS2404</name>
</gene>
<evidence type="ECO:0000313" key="1">
    <source>
        <dbReference type="EMBL" id="VDO25024.1"/>
    </source>
</evidence>
<dbReference type="AlphaFoldDB" id="A0A183F8B1"/>
<accession>A0A183F8B1</accession>